<dbReference type="PATRIC" id="fig|1029756.8.peg.1734"/>
<dbReference type="InterPro" id="IPR046357">
    <property type="entry name" value="PPIase_dom_sf"/>
</dbReference>
<dbReference type="KEGG" id="hni:W911_08320"/>
<keyword evidence="3" id="KW-1003">Cell membrane</keyword>
<evidence type="ECO:0000256" key="10">
    <source>
        <dbReference type="ARBA" id="ARBA00031484"/>
    </source>
</evidence>
<evidence type="ECO:0000256" key="15">
    <source>
        <dbReference type="SAM" id="Phobius"/>
    </source>
</evidence>
<dbReference type="RefSeq" id="WP_023787043.1">
    <property type="nucleotide sequence ID" value="NC_022997.1"/>
</dbReference>
<evidence type="ECO:0000256" key="2">
    <source>
        <dbReference type="ARBA" id="ARBA00018370"/>
    </source>
</evidence>
<dbReference type="HOGENOM" id="CLU_023843_2_1_5"/>
<keyword evidence="6 15" id="KW-1133">Transmembrane helix</keyword>
<dbReference type="InterPro" id="IPR000297">
    <property type="entry name" value="PPIase_PpiC"/>
</dbReference>
<dbReference type="InterPro" id="IPR052029">
    <property type="entry name" value="PpiD_chaperone"/>
</dbReference>
<gene>
    <name evidence="17" type="ORF">W911_08320</name>
</gene>
<evidence type="ECO:0000256" key="14">
    <source>
        <dbReference type="PROSITE-ProRule" id="PRU00278"/>
    </source>
</evidence>
<evidence type="ECO:0000256" key="3">
    <source>
        <dbReference type="ARBA" id="ARBA00022475"/>
    </source>
</evidence>
<comment type="subcellular location">
    <subcellularLocation>
        <location evidence="1">Cell inner membrane</location>
        <topology evidence="1">Single-pass type II membrane protein</topology>
        <orientation evidence="1">Periplasmic side</orientation>
    </subcellularLocation>
</comment>
<dbReference type="PROSITE" id="PS50198">
    <property type="entry name" value="PPIC_PPIASE_2"/>
    <property type="match status" value="1"/>
</dbReference>
<dbReference type="Gene3D" id="3.10.50.40">
    <property type="match status" value="1"/>
</dbReference>
<keyword evidence="8" id="KW-0143">Chaperone</keyword>
<evidence type="ECO:0000259" key="16">
    <source>
        <dbReference type="PROSITE" id="PS50198"/>
    </source>
</evidence>
<dbReference type="GO" id="GO:0003755">
    <property type="term" value="F:peptidyl-prolyl cis-trans isomerase activity"/>
    <property type="evidence" value="ECO:0007669"/>
    <property type="project" value="UniProtKB-KW"/>
</dbReference>
<dbReference type="SUPFAM" id="SSF109998">
    <property type="entry name" value="Triger factor/SurA peptide-binding domain-like"/>
    <property type="match status" value="1"/>
</dbReference>
<comment type="similarity">
    <text evidence="11">Belongs to the PpiD chaperone family.</text>
</comment>
<reference evidence="17 18" key="1">
    <citation type="journal article" date="2014" name="Genome Announc.">
        <title>Complete Genome Sequence of Hyphomicrobium nitrativorans Strain NL23, a Denitrifying Bacterium Isolated from Biofilm of a Methanol-Fed Denitrification System Treating Seawater at the Montreal Biodome.</title>
        <authorList>
            <person name="Martineau C."/>
            <person name="Villeneuve C."/>
            <person name="Mauffrey F."/>
            <person name="Villemur R."/>
        </authorList>
    </citation>
    <scope>NUCLEOTIDE SEQUENCE [LARGE SCALE GENOMIC DNA]</scope>
    <source>
        <strain evidence="17">NL23</strain>
    </source>
</reference>
<proteinExistence type="inferred from homology"/>
<keyword evidence="5 15" id="KW-0812">Transmembrane</keyword>
<dbReference type="GO" id="GO:0005886">
    <property type="term" value="C:plasma membrane"/>
    <property type="evidence" value="ECO:0007669"/>
    <property type="project" value="UniProtKB-SubCell"/>
</dbReference>
<evidence type="ECO:0000256" key="9">
    <source>
        <dbReference type="ARBA" id="ARBA00030642"/>
    </source>
</evidence>
<keyword evidence="14" id="KW-0697">Rotamase</keyword>
<organism evidence="17 18">
    <name type="scientific">Hyphomicrobium nitrativorans NL23</name>
    <dbReference type="NCBI Taxonomy" id="1029756"/>
    <lineage>
        <taxon>Bacteria</taxon>
        <taxon>Pseudomonadati</taxon>
        <taxon>Pseudomonadota</taxon>
        <taxon>Alphaproteobacteria</taxon>
        <taxon>Hyphomicrobiales</taxon>
        <taxon>Hyphomicrobiaceae</taxon>
        <taxon>Hyphomicrobium</taxon>
    </lineage>
</organism>
<keyword evidence="4" id="KW-0997">Cell inner membrane</keyword>
<dbReference type="PANTHER" id="PTHR47529:SF1">
    <property type="entry name" value="PERIPLASMIC CHAPERONE PPID"/>
    <property type="match status" value="1"/>
</dbReference>
<dbReference type="Proteomes" id="UP000018542">
    <property type="component" value="Chromosome"/>
</dbReference>
<evidence type="ECO:0000256" key="1">
    <source>
        <dbReference type="ARBA" id="ARBA00004382"/>
    </source>
</evidence>
<dbReference type="Pfam" id="PF13624">
    <property type="entry name" value="SurA_N_3"/>
    <property type="match status" value="1"/>
</dbReference>
<keyword evidence="14 17" id="KW-0413">Isomerase</keyword>
<evidence type="ECO:0000313" key="18">
    <source>
        <dbReference type="Proteomes" id="UP000018542"/>
    </source>
</evidence>
<name>V5SCZ4_9HYPH</name>
<dbReference type="AlphaFoldDB" id="V5SCZ4"/>
<dbReference type="STRING" id="1029756.W911_08320"/>
<evidence type="ECO:0000256" key="5">
    <source>
        <dbReference type="ARBA" id="ARBA00022692"/>
    </source>
</evidence>
<dbReference type="SUPFAM" id="SSF54534">
    <property type="entry name" value="FKBP-like"/>
    <property type="match status" value="1"/>
</dbReference>
<keyword evidence="18" id="KW-1185">Reference proteome</keyword>
<dbReference type="EMBL" id="CP006912">
    <property type="protein sequence ID" value="AHB48393.1"/>
    <property type="molecule type" value="Genomic_DNA"/>
</dbReference>
<evidence type="ECO:0000313" key="17">
    <source>
        <dbReference type="EMBL" id="AHB48393.1"/>
    </source>
</evidence>
<evidence type="ECO:0000256" key="8">
    <source>
        <dbReference type="ARBA" id="ARBA00023186"/>
    </source>
</evidence>
<evidence type="ECO:0000256" key="12">
    <source>
        <dbReference type="ARBA" id="ARBA00040743"/>
    </source>
</evidence>
<keyword evidence="7 15" id="KW-0472">Membrane</keyword>
<feature type="domain" description="PpiC" evidence="16">
    <location>
        <begin position="266"/>
        <end position="354"/>
    </location>
</feature>
<evidence type="ECO:0000256" key="6">
    <source>
        <dbReference type="ARBA" id="ARBA00022989"/>
    </source>
</evidence>
<dbReference type="OrthoDB" id="9768393at2"/>
<dbReference type="PANTHER" id="PTHR47529">
    <property type="entry name" value="PEPTIDYL-PROLYL CIS-TRANS ISOMERASE D"/>
    <property type="match status" value="1"/>
</dbReference>
<evidence type="ECO:0000256" key="7">
    <source>
        <dbReference type="ARBA" id="ARBA00023136"/>
    </source>
</evidence>
<feature type="transmembrane region" description="Helical" evidence="15">
    <location>
        <begin position="12"/>
        <end position="32"/>
    </location>
</feature>
<accession>V5SCZ4</accession>
<protein>
    <recommendedName>
        <fullName evidence="2">Parvulin-like PPIase</fullName>
    </recommendedName>
    <alternativeName>
        <fullName evidence="9">Peptidyl-prolyl cis-trans isomerase plp</fullName>
    </alternativeName>
    <alternativeName>
        <fullName evidence="12">Periplasmic chaperone PpiD</fullName>
    </alternativeName>
    <alternativeName>
        <fullName evidence="13">Periplasmic folding chaperone</fullName>
    </alternativeName>
    <alternativeName>
        <fullName evidence="10">Rotamase plp</fullName>
    </alternativeName>
</protein>
<evidence type="ECO:0000256" key="13">
    <source>
        <dbReference type="ARBA" id="ARBA00042775"/>
    </source>
</evidence>
<evidence type="ECO:0000256" key="11">
    <source>
        <dbReference type="ARBA" id="ARBA00038408"/>
    </source>
</evidence>
<sequence length="633" mass="69171">MLDALQRGAQTWPAKILFAVLIISFGVFWNVADVFQGAGRGSVAKVGETEIAVPEFQRAFQSQLRSMQLEDGGRLTAEQGLMLGLDRQALDTLIAQTAVRTHADRLGLALSDEVIVEGVRADPDFAGPDGSFSRQGFDALLRQMGLNEQGFIALRRDDELRRIISDVLLGSTAVPKPMINDLHAWREETRTLDHVRVDPSKVTVAEPDEAALKTTYEQRAAEFMTPEYRNVALLLLSANELKGGIEISDAELESYYKDHKASYDRPERRRIQQIAFPDKATAAKAREELVAGTKNFIDVAKEQGATENDINLGLLSRDQMLDPIIADAAFKLERDAISEPVEGRFATVLVRVNEISEGKESTFAEVKDQARDRMAGEQAQSKIQEHFDLVEEGRNAGKTLEEIGEELKLRYIAADAVTADNLNADGKPAIDIPDAATALRAMFAATPGMDTEPVEMPGGAFAWYDVLSVTDRKQRPFDEVRDDVKTAHIAAEKRRLLDELAGKLVDRLKAGEAFAKVAADAGGNAEHAEAVKRNHSPPGLTTDAVRLAFSLAKGGAGFSESSDRESRVVFQVREITPAAAPTEEETNRITAELARDLANDDVLAYISALRSDLSVSINETELARATGASETDQ</sequence>
<dbReference type="Pfam" id="PF13145">
    <property type="entry name" value="Rotamase_2"/>
    <property type="match status" value="1"/>
</dbReference>
<evidence type="ECO:0000256" key="4">
    <source>
        <dbReference type="ARBA" id="ARBA00022519"/>
    </source>
</evidence>
<dbReference type="InterPro" id="IPR027304">
    <property type="entry name" value="Trigger_fact/SurA_dom_sf"/>
</dbReference>